<evidence type="ECO:0000313" key="2">
    <source>
        <dbReference type="Proteomes" id="UP000185696"/>
    </source>
</evidence>
<protein>
    <submittedName>
        <fullName evidence="1">Uncharacterized protein</fullName>
    </submittedName>
</protein>
<dbReference type="AlphaFoldDB" id="A0A7Z0WED4"/>
<comment type="caution">
    <text evidence="1">The sequence shown here is derived from an EMBL/GenBank/DDBJ whole genome shotgun (WGS) entry which is preliminary data.</text>
</comment>
<organism evidence="1 2">
    <name type="scientific">Actinophytocola xinjiangensis</name>
    <dbReference type="NCBI Taxonomy" id="485602"/>
    <lineage>
        <taxon>Bacteria</taxon>
        <taxon>Bacillati</taxon>
        <taxon>Actinomycetota</taxon>
        <taxon>Actinomycetes</taxon>
        <taxon>Pseudonocardiales</taxon>
        <taxon>Pseudonocardiaceae</taxon>
    </lineage>
</organism>
<reference evidence="1 2" key="1">
    <citation type="submission" date="2016-12" db="EMBL/GenBank/DDBJ databases">
        <title>The draft genome sequence of Actinophytocola xinjiangensis.</title>
        <authorList>
            <person name="Wang W."/>
            <person name="Yuan L."/>
        </authorList>
    </citation>
    <scope>NUCLEOTIDE SEQUENCE [LARGE SCALE GENOMIC DNA]</scope>
    <source>
        <strain evidence="1 2">CGMCC 4.4663</strain>
    </source>
</reference>
<dbReference type="OrthoDB" id="4377297at2"/>
<dbReference type="Proteomes" id="UP000185696">
    <property type="component" value="Unassembled WGS sequence"/>
</dbReference>
<accession>A0A7Z0WED4</accession>
<evidence type="ECO:0000313" key="1">
    <source>
        <dbReference type="EMBL" id="OLF04990.1"/>
    </source>
</evidence>
<gene>
    <name evidence="1" type="ORF">BLA60_38365</name>
</gene>
<name>A0A7Z0WED4_9PSEU</name>
<dbReference type="EMBL" id="MSIF01000035">
    <property type="protein sequence ID" value="OLF04990.1"/>
    <property type="molecule type" value="Genomic_DNA"/>
</dbReference>
<sequence>MPHGVLHDAAFGARPDLEVSAVPPDPRERWLAAVVLGAQGWYARAATLLDELMLGADPVLAALAAATFASHRRQLGGHADARRLDAAGLGRLAGVTVGRTGEHDPAFAGLVALARSDLLVGLAADAVGLGRLAEARRLVAAADASVPAAGWRAGVRAGWVRAEIELAAGRAADAVRHAEPAAEEALAGPSSRHQVKSSLVLGAALAASGHGARAARLVSPALDQAADLGLVTLEWPAAMIMAELAPTRADQFCRCAAVALHSVLRRADPVGRQLAERSVWVPRFAGPTG</sequence>
<proteinExistence type="predicted"/>
<keyword evidence="2" id="KW-1185">Reference proteome</keyword>